<evidence type="ECO:0000256" key="4">
    <source>
        <dbReference type="ARBA" id="ARBA00022692"/>
    </source>
</evidence>
<dbReference type="Proteomes" id="UP000306954">
    <property type="component" value="Unassembled WGS sequence"/>
</dbReference>
<dbReference type="EMBL" id="SPOF01000041">
    <property type="protein sequence ID" value="TIB09511.1"/>
    <property type="molecule type" value="Genomic_DNA"/>
</dbReference>
<evidence type="ECO:0000256" key="3">
    <source>
        <dbReference type="ARBA" id="ARBA00022448"/>
    </source>
</evidence>
<feature type="compositionally biased region" description="Basic and acidic residues" evidence="7">
    <location>
        <begin position="704"/>
        <end position="713"/>
    </location>
</feature>
<keyword evidence="4 8" id="KW-0812">Transmembrane</keyword>
<evidence type="ECO:0000256" key="2">
    <source>
        <dbReference type="ARBA" id="ARBA00005697"/>
    </source>
</evidence>
<evidence type="ECO:0000256" key="7">
    <source>
        <dbReference type="SAM" id="MobiDB-lite"/>
    </source>
</evidence>
<keyword evidence="6 8" id="KW-0472">Membrane</keyword>
<sequence length="992" mass="107778">MPSKIAERLSNWNESANDRIADSWFGRYFRLDGSGHKKARAGAKFTQEIRAGITTFVAMAYIISVNSNILRQCGGTCRCSDYTQGCDDPGYSSCTEDFYRDMITATSAISCIGSLLMGLMANLPVAVGPGLGLNAYFANAVVGPNNSGRVNYETALGAVFLEGVIFVVLAMLGVRAWLARLVPRSVALAAGAGIGFYVAFVGLSGSGLNVIGKDPSNIVGLAGCPDGSSSCGDSVTMRSPTMWLGIFCGGVVTVYMMLYRVKGAMFLGIILVSIISWPRPTPVTYFPYTDEGQSRFDFFKQVVTYRSIKQSAGVLNFDYGDGHTWIALISFLYVDLLDATGTLYSMARFAGVMNERTLDFENSTMAYTADGLSILIGSTMGSSPATAFIESAAGIAEGGKTGITALTCSVFFFISIFFGPIFASFPSWATGGTLVIVGSLMAKNIVDINWGYLGDAIPAFLTVIMMPLSYNIAYGLIAGICSYVALNSIPAAIRYLTKNKISPPDWDRKDVYWETQRAYFVPPWMKRLAKGDKRFWRGDDDDESYYDDDYQQEMEAESITSSMRRERLRSSGGTSRFDEKSFDDDSDEHDKTHTVHSVPLESPNIQNTENEVHYKHYKEDNVDVTIVENAEIAGAASGKAGGFLAKDWHASATESLGYLSYDLHKRLAEELDGRTRWHYRALQTSNVVLKATQATGNSKPKANVVHDGEEPFRPRPPPKGESNIDWISKPLEDARGVISHEMVSDEDTTAQVEPYLFTTSILEEAKKNGVKVVKGSVKEYVNKSVTLESGESIPADKLVLAAGPWTSSVFDTLFDTQAHLPIEALPGYSLVLRPTSMPSAHAAFTTILGYDSVENAMSGTPELFSRLDGTVYVAGENEGPELPPNAGQVAELALTQEERWDKLRAAVYELGPSLAGAEVVKKQLCYRPITYKKRPMISSLKSLVGDDVFVASGMGPWGISLGPGTGLVLSELVLGKAHSADVSKLSVENFET</sequence>
<dbReference type="AlphaFoldDB" id="A0A4T0H674"/>
<keyword evidence="5 8" id="KW-1133">Transmembrane helix</keyword>
<dbReference type="GO" id="GO:0012505">
    <property type="term" value="C:endomembrane system"/>
    <property type="evidence" value="ECO:0007669"/>
    <property type="project" value="UniProtKB-SubCell"/>
</dbReference>
<evidence type="ECO:0000256" key="5">
    <source>
        <dbReference type="ARBA" id="ARBA00022989"/>
    </source>
</evidence>
<feature type="transmembrane region" description="Helical" evidence="8">
    <location>
        <begin position="186"/>
        <end position="211"/>
    </location>
</feature>
<protein>
    <recommendedName>
        <fullName evidence="9">FAD dependent oxidoreductase domain-containing protein</fullName>
    </recommendedName>
</protein>
<feature type="region of interest" description="Disordered" evidence="7">
    <location>
        <begin position="556"/>
        <end position="598"/>
    </location>
</feature>
<comment type="subcellular location">
    <subcellularLocation>
        <location evidence="1">Endomembrane system</location>
        <topology evidence="1">Multi-pass membrane protein</topology>
    </subcellularLocation>
</comment>
<evidence type="ECO:0000313" key="11">
    <source>
        <dbReference type="Proteomes" id="UP000306954"/>
    </source>
</evidence>
<dbReference type="InterPro" id="IPR045018">
    <property type="entry name" value="Azg-like"/>
</dbReference>
<feature type="transmembrane region" description="Helical" evidence="8">
    <location>
        <begin position="403"/>
        <end position="422"/>
    </location>
</feature>
<dbReference type="Gene3D" id="3.30.9.10">
    <property type="entry name" value="D-Amino Acid Oxidase, subunit A, domain 2"/>
    <property type="match status" value="1"/>
</dbReference>
<evidence type="ECO:0000259" key="9">
    <source>
        <dbReference type="Pfam" id="PF01266"/>
    </source>
</evidence>
<feature type="transmembrane region" description="Helical" evidence="8">
    <location>
        <begin position="108"/>
        <end position="127"/>
    </location>
</feature>
<name>A0A4T0H674_WALIC</name>
<reference evidence="10 11" key="1">
    <citation type="submission" date="2019-03" db="EMBL/GenBank/DDBJ databases">
        <title>Sequencing 23 genomes of Wallemia ichthyophaga.</title>
        <authorList>
            <person name="Gostincar C."/>
        </authorList>
    </citation>
    <scope>NUCLEOTIDE SEQUENCE [LARGE SCALE GENOMIC DNA]</scope>
    <source>
        <strain evidence="10 11">EXF-8621</strain>
    </source>
</reference>
<feature type="transmembrane region" description="Helical" evidence="8">
    <location>
        <begin position="325"/>
        <end position="347"/>
    </location>
</feature>
<evidence type="ECO:0000256" key="6">
    <source>
        <dbReference type="ARBA" id="ARBA00023136"/>
    </source>
</evidence>
<proteinExistence type="inferred from homology"/>
<dbReference type="InterPro" id="IPR006043">
    <property type="entry name" value="NCS2"/>
</dbReference>
<feature type="region of interest" description="Disordered" evidence="7">
    <location>
        <begin position="695"/>
        <end position="724"/>
    </location>
</feature>
<dbReference type="InterPro" id="IPR036188">
    <property type="entry name" value="FAD/NAD-bd_sf"/>
</dbReference>
<dbReference type="InterPro" id="IPR006076">
    <property type="entry name" value="FAD-dep_OxRdtase"/>
</dbReference>
<dbReference type="GO" id="GO:0005345">
    <property type="term" value="F:purine nucleobase transmembrane transporter activity"/>
    <property type="evidence" value="ECO:0007669"/>
    <property type="project" value="TreeGrafter"/>
</dbReference>
<gene>
    <name evidence="10" type="ORF">E3P90_03249</name>
</gene>
<dbReference type="PANTHER" id="PTHR43337">
    <property type="entry name" value="XANTHINE/URACIL PERMEASE C887.17-RELATED"/>
    <property type="match status" value="1"/>
</dbReference>
<dbReference type="GO" id="GO:0015854">
    <property type="term" value="P:guanine transport"/>
    <property type="evidence" value="ECO:0007669"/>
    <property type="project" value="TreeGrafter"/>
</dbReference>
<evidence type="ECO:0000256" key="1">
    <source>
        <dbReference type="ARBA" id="ARBA00004127"/>
    </source>
</evidence>
<dbReference type="PANTHER" id="PTHR43337:SF1">
    <property type="entry name" value="XANTHINE_URACIL PERMEASE C887.17-RELATED"/>
    <property type="match status" value="1"/>
</dbReference>
<accession>A0A4T0H674</accession>
<dbReference type="Pfam" id="PF00860">
    <property type="entry name" value="Xan_ur_permease"/>
    <property type="match status" value="1"/>
</dbReference>
<comment type="caution">
    <text evidence="10">The sequence shown here is derived from an EMBL/GenBank/DDBJ whole genome shotgun (WGS) entry which is preliminary data.</text>
</comment>
<evidence type="ECO:0000313" key="10">
    <source>
        <dbReference type="EMBL" id="TIB09511.1"/>
    </source>
</evidence>
<dbReference type="GO" id="GO:0015853">
    <property type="term" value="P:adenine transport"/>
    <property type="evidence" value="ECO:0007669"/>
    <property type="project" value="TreeGrafter"/>
</dbReference>
<feature type="transmembrane region" description="Helical" evidence="8">
    <location>
        <begin position="242"/>
        <end position="259"/>
    </location>
</feature>
<dbReference type="SUPFAM" id="SSF51971">
    <property type="entry name" value="Nucleotide-binding domain"/>
    <property type="match status" value="1"/>
</dbReference>
<feature type="domain" description="FAD dependent oxidoreductase" evidence="9">
    <location>
        <begin position="621"/>
        <end position="972"/>
    </location>
</feature>
<comment type="similarity">
    <text evidence="2">Belongs to the nucleobase:cation symporter-2 (NCS2) (TC 2.A.40) family. Azg-like subfamily.</text>
</comment>
<feature type="transmembrane region" description="Helical" evidence="8">
    <location>
        <begin position="155"/>
        <end position="174"/>
    </location>
</feature>
<dbReference type="Gene3D" id="3.50.50.60">
    <property type="entry name" value="FAD/NAD(P)-binding domain"/>
    <property type="match status" value="1"/>
</dbReference>
<keyword evidence="3" id="KW-0813">Transport</keyword>
<evidence type="ECO:0000256" key="8">
    <source>
        <dbReference type="SAM" id="Phobius"/>
    </source>
</evidence>
<feature type="transmembrane region" description="Helical" evidence="8">
    <location>
        <begin position="264"/>
        <end position="280"/>
    </location>
</feature>
<dbReference type="GO" id="GO:0005886">
    <property type="term" value="C:plasma membrane"/>
    <property type="evidence" value="ECO:0007669"/>
    <property type="project" value="TreeGrafter"/>
</dbReference>
<organism evidence="10 11">
    <name type="scientific">Wallemia ichthyophaga</name>
    <dbReference type="NCBI Taxonomy" id="245174"/>
    <lineage>
        <taxon>Eukaryota</taxon>
        <taxon>Fungi</taxon>
        <taxon>Dikarya</taxon>
        <taxon>Basidiomycota</taxon>
        <taxon>Wallemiomycotina</taxon>
        <taxon>Wallemiomycetes</taxon>
        <taxon>Wallemiales</taxon>
        <taxon>Wallemiaceae</taxon>
        <taxon>Wallemia</taxon>
    </lineage>
</organism>
<feature type="transmembrane region" description="Helical" evidence="8">
    <location>
        <begin position="458"/>
        <end position="486"/>
    </location>
</feature>
<dbReference type="Pfam" id="PF01266">
    <property type="entry name" value="DAO"/>
    <property type="match status" value="1"/>
</dbReference>